<evidence type="ECO:0008006" key="4">
    <source>
        <dbReference type="Google" id="ProtNLM"/>
    </source>
</evidence>
<name>A0ABT1TER4_9GAMM</name>
<keyword evidence="1" id="KW-0732">Signal</keyword>
<dbReference type="Proteomes" id="UP001524499">
    <property type="component" value="Unassembled WGS sequence"/>
</dbReference>
<keyword evidence="3" id="KW-1185">Reference proteome</keyword>
<reference evidence="2 3" key="1">
    <citation type="submission" date="2022-07" db="EMBL/GenBank/DDBJ databases">
        <title>Methylomonas rivi sp. nov., Methylomonas rosea sp. nov., Methylomonas aureus sp. nov. and Methylomonas subterranea sp. nov., four novel methanotrophs isolated from a freshwater creek and the deep terrestrial subsurface.</title>
        <authorList>
            <person name="Abin C."/>
            <person name="Sankaranarayanan K."/>
            <person name="Garner C."/>
            <person name="Sindelar R."/>
            <person name="Kotary K."/>
            <person name="Garner R."/>
            <person name="Barclay S."/>
            <person name="Lawson P."/>
            <person name="Krumholz L."/>
        </authorList>
    </citation>
    <scope>NUCLEOTIDE SEQUENCE [LARGE SCALE GENOMIC DNA]</scope>
    <source>
        <strain evidence="2 3">SURF-2</strain>
    </source>
</reference>
<evidence type="ECO:0000256" key="1">
    <source>
        <dbReference type="SAM" id="SignalP"/>
    </source>
</evidence>
<sequence>MKICFMKRLTLLGLSAGLLSSAIVLADTPAGGDNIGAIQFELAADDPRQFGFELSASDIAARVRANLAEWEYPFPDSGPYSHLLRARIGEITHGDTPVGFSFSSGNSDPRALDFQKADVLPVECVFQRIDGEVLLAEAKSTFSARPLGPENGQARIVDKLVDQLSTACLNLLEDLPRPQNQKQAHGSMFKPKWMPDVRVEVKEVPVPVPHAGNAAAAPVEQSNNVELKKEIIIHNQGNPVIFTFGHERR</sequence>
<gene>
    <name evidence="2" type="ORF">NP590_07380</name>
</gene>
<evidence type="ECO:0000313" key="3">
    <source>
        <dbReference type="Proteomes" id="UP001524499"/>
    </source>
</evidence>
<accession>A0ABT1TER4</accession>
<proteinExistence type="predicted"/>
<feature type="chain" id="PRO_5045208656" description="Secreted protein" evidence="1">
    <location>
        <begin position="27"/>
        <end position="249"/>
    </location>
</feature>
<feature type="signal peptide" evidence="1">
    <location>
        <begin position="1"/>
        <end position="26"/>
    </location>
</feature>
<dbReference type="RefSeq" id="WP_256601668.1">
    <property type="nucleotide sequence ID" value="NZ_JANIBJ010000011.1"/>
</dbReference>
<dbReference type="EMBL" id="JANIBJ010000011">
    <property type="protein sequence ID" value="MCQ8103920.1"/>
    <property type="molecule type" value="Genomic_DNA"/>
</dbReference>
<comment type="caution">
    <text evidence="2">The sequence shown here is derived from an EMBL/GenBank/DDBJ whole genome shotgun (WGS) entry which is preliminary data.</text>
</comment>
<protein>
    <recommendedName>
        <fullName evidence="4">Secreted protein</fullName>
    </recommendedName>
</protein>
<organism evidence="2 3">
    <name type="scientific">Methylomonas subterranea</name>
    <dbReference type="NCBI Taxonomy" id="2952225"/>
    <lineage>
        <taxon>Bacteria</taxon>
        <taxon>Pseudomonadati</taxon>
        <taxon>Pseudomonadota</taxon>
        <taxon>Gammaproteobacteria</taxon>
        <taxon>Methylococcales</taxon>
        <taxon>Methylococcaceae</taxon>
        <taxon>Methylomonas</taxon>
    </lineage>
</organism>
<evidence type="ECO:0000313" key="2">
    <source>
        <dbReference type="EMBL" id="MCQ8103920.1"/>
    </source>
</evidence>